<reference evidence="9 10" key="1">
    <citation type="journal article" date="2015" name="Nature">
        <title>rRNA introns, odd ribosomes, and small enigmatic genomes across a large radiation of phyla.</title>
        <authorList>
            <person name="Brown C.T."/>
            <person name="Hug L.A."/>
            <person name="Thomas B.C."/>
            <person name="Sharon I."/>
            <person name="Castelle C.J."/>
            <person name="Singh A."/>
            <person name="Wilkins M.J."/>
            <person name="Williams K.H."/>
            <person name="Banfield J.F."/>
        </authorList>
    </citation>
    <scope>NUCLEOTIDE SEQUENCE [LARGE SCALE GENOMIC DNA]</scope>
</reference>
<evidence type="ECO:0000256" key="7">
    <source>
        <dbReference type="SAM" id="MobiDB-lite"/>
    </source>
</evidence>
<gene>
    <name evidence="9" type="ORF">UT63_C0006G0026</name>
</gene>
<dbReference type="Gene3D" id="1.10.8.60">
    <property type="match status" value="2"/>
</dbReference>
<dbReference type="CDD" id="cd19499">
    <property type="entry name" value="RecA-like_ClpB_Hsp104-like"/>
    <property type="match status" value="1"/>
</dbReference>
<dbReference type="InterPro" id="IPR003959">
    <property type="entry name" value="ATPase_AAA_core"/>
</dbReference>
<dbReference type="Pfam" id="PF07724">
    <property type="entry name" value="AAA_2"/>
    <property type="match status" value="1"/>
</dbReference>
<feature type="compositionally biased region" description="Basic and acidic residues" evidence="7">
    <location>
        <begin position="80"/>
        <end position="92"/>
    </location>
</feature>
<dbReference type="Gene3D" id="3.40.50.300">
    <property type="entry name" value="P-loop containing nucleotide triphosphate hydrolases"/>
    <property type="match status" value="3"/>
</dbReference>
<dbReference type="InterPro" id="IPR036628">
    <property type="entry name" value="Clp_N_dom_sf"/>
</dbReference>
<dbReference type="PROSITE" id="PS51903">
    <property type="entry name" value="CLP_R"/>
    <property type="match status" value="1"/>
</dbReference>
<evidence type="ECO:0000256" key="3">
    <source>
        <dbReference type="ARBA" id="ARBA00022840"/>
    </source>
</evidence>
<dbReference type="InterPro" id="IPR003593">
    <property type="entry name" value="AAA+_ATPase"/>
</dbReference>
<evidence type="ECO:0000256" key="2">
    <source>
        <dbReference type="ARBA" id="ARBA00022741"/>
    </source>
</evidence>
<feature type="region of interest" description="Disordered" evidence="7">
    <location>
        <begin position="1284"/>
        <end position="1340"/>
    </location>
</feature>
<evidence type="ECO:0000313" key="10">
    <source>
        <dbReference type="Proteomes" id="UP000034539"/>
    </source>
</evidence>
<keyword evidence="6" id="KW-0175">Coiled coil</keyword>
<feature type="region of interest" description="Disordered" evidence="7">
    <location>
        <begin position="80"/>
        <end position="117"/>
    </location>
</feature>
<accession>A0A0G0Q1Y1</accession>
<name>A0A0G0Q1Y1_9BACT</name>
<dbReference type="InterPro" id="IPR001270">
    <property type="entry name" value="ClpA/B"/>
</dbReference>
<evidence type="ECO:0000256" key="1">
    <source>
        <dbReference type="ARBA" id="ARBA00022737"/>
    </source>
</evidence>
<dbReference type="InterPro" id="IPR027417">
    <property type="entry name" value="P-loop_NTPase"/>
</dbReference>
<dbReference type="InterPro" id="IPR004176">
    <property type="entry name" value="Clp_R_N"/>
</dbReference>
<dbReference type="Pfam" id="PF00004">
    <property type="entry name" value="AAA"/>
    <property type="match status" value="1"/>
</dbReference>
<dbReference type="GO" id="GO:0016887">
    <property type="term" value="F:ATP hydrolysis activity"/>
    <property type="evidence" value="ECO:0007669"/>
    <property type="project" value="InterPro"/>
</dbReference>
<evidence type="ECO:0000256" key="4">
    <source>
        <dbReference type="ARBA" id="ARBA00023186"/>
    </source>
</evidence>
<dbReference type="InterPro" id="IPR041546">
    <property type="entry name" value="ClpA/ClpB_AAA_lid"/>
</dbReference>
<keyword evidence="4" id="KW-0143">Chaperone</keyword>
<keyword evidence="2" id="KW-0547">Nucleotide-binding</keyword>
<sequence>MPGQFFNFGRYFPKKSDTPDPANPPQKTEGSTVVSNNVTTTSTSSPTPTGSYSGIGSSNAPSIEKVATTVVNNLTDKKEEVSKDLKQAEAPKKNPFLDNKTDNKPGSKTGGDIDMNKRSGMDVLTRLTQRASGILMQAVNRGKELKIQFIDTEHVLWALLHDSSIFQIISELKVTPKDIQDELEKSFKPGNFTGSPQFSPRVKRIMELSLTAARGLGYEFISPEHMLLAIVQEGEGAGAQMLKKYHLGEKELGQKITGKKAEDREEEKKVESSLELYAEDLTNKARQGLLDPVVGRSTEIERAIHILSRRTKNNPVLIGDAGVGKTAIVEGLAERIARGDVPETLLNKRILSLDLMSLIAGAKARGEFEERLKNLLKEVKASSGGIILFIDEIHNMVGAGSGGEGTMDASNILKPSLARGELQAIGTTTVTEYRKYIEKDPALERRFQPILVAEPTADQAIEMVRAIRDKYEAFHRVKISDEAIEEAVRLSQRYIGDRFLPDKAVDLIDEAAASVRLPAISLPEEIKTTQDKLARLDTERKDADKLGDGVRVVNLEKQIDDFQSKLKNLNEEYTLQKSTTTNVVKPEVIAQIISRWTNIPISRLTESESEKLMSLENLIHKRIIDQENAVGAIAEAVRRGRAGLKSNKRPIGSFIFMGPTGVGKTELAKALAEILFGSEEMIVRLDMTEYMEKHEVAKLIGAPPGYVGYDEGGQLTEAVRRRPYSVVLFDEIEKAHPDVFNILIQVLDDGRLTDNKGHTISFKNTIVICTSNIGTGLIQGELLRPGTKNREPRTKLFKTYTISPTGREIITLNDRFWEKGKEDKVWKSAVLSDYFAGSTANGKEGEFPKDGIDTHVIYPDGSEWITCGSKALFRTSTVSKEWKALNLLDMVKDHVVVNAMPDKPEEQLPTASLDTHSLSPAFVQMVTHEDRFWKRENIKTTDWMTGKLEDYLGGSVVVKDEDVDKIKNEKLKIKNVSKDEKIKGSEKTNNDDAETALQNAQNVILDEKLQLPVKAWDLHLFSPTGEEIIIFGDRFWKRTSSDVKQWTTGLVKELFKENKVNDEKYLLPVESGEEEKREQEFDEEAKFQKLSEQLLGELRKFFRPELLNRFDEVVVFRPLTLEHMSQIVELQFKGLGKLLSEQNIAIQVTDSAKKEIAIEGFDPVYGARPLRRTIQRVIENQISSLLIKGSLATGDTVLVDYDGNEFVFDVKKMVYKSHAEKEKDNLKPYKCNYCGKEFKTEVVRNATTICPFCAGTSITELKEVLRQAQDEKLSEEEKLLAQNVVTTPVSTTPPVPPDGKVTDGQPVGVKPAEENKQPDLGQYFGESKNPDATVQNPVSS</sequence>
<dbReference type="InterPro" id="IPR018368">
    <property type="entry name" value="ClpA/B_CS1"/>
</dbReference>
<dbReference type="GO" id="GO:0005737">
    <property type="term" value="C:cytoplasm"/>
    <property type="evidence" value="ECO:0007669"/>
    <property type="project" value="TreeGrafter"/>
</dbReference>
<feature type="region of interest" description="Disordered" evidence="7">
    <location>
        <begin position="1"/>
        <end position="60"/>
    </location>
</feature>
<dbReference type="PROSITE" id="PS00870">
    <property type="entry name" value="CLPAB_1"/>
    <property type="match status" value="1"/>
</dbReference>
<proteinExistence type="predicted"/>
<evidence type="ECO:0000256" key="5">
    <source>
        <dbReference type="PROSITE-ProRule" id="PRU01251"/>
    </source>
</evidence>
<dbReference type="PRINTS" id="PR00300">
    <property type="entry name" value="CLPPROTEASEA"/>
</dbReference>
<dbReference type="InterPro" id="IPR050130">
    <property type="entry name" value="ClpA_ClpB"/>
</dbReference>
<keyword evidence="1 5" id="KW-0677">Repeat</keyword>
<dbReference type="CDD" id="cd00009">
    <property type="entry name" value="AAA"/>
    <property type="match status" value="1"/>
</dbReference>
<feature type="compositionally biased region" description="Polar residues" evidence="7">
    <location>
        <begin position="1330"/>
        <end position="1340"/>
    </location>
</feature>
<dbReference type="SUPFAM" id="SSF52540">
    <property type="entry name" value="P-loop containing nucleoside triphosphate hydrolases"/>
    <property type="match status" value="3"/>
</dbReference>
<dbReference type="FunFam" id="3.40.50.300:FF:000010">
    <property type="entry name" value="Chaperone clpB 1, putative"/>
    <property type="match status" value="1"/>
</dbReference>
<evidence type="ECO:0000256" key="6">
    <source>
        <dbReference type="SAM" id="Coils"/>
    </source>
</evidence>
<dbReference type="PATRIC" id="fig|1618450.3.peg.219"/>
<keyword evidence="3" id="KW-0067">ATP-binding</keyword>
<protein>
    <submittedName>
        <fullName evidence="9">ATPase AAA-2 domain protein</fullName>
    </submittedName>
</protein>
<feature type="domain" description="Clp R" evidence="8">
    <location>
        <begin position="124"/>
        <end position="266"/>
    </location>
</feature>
<dbReference type="Gene3D" id="4.10.860.10">
    <property type="entry name" value="UVR domain"/>
    <property type="match status" value="1"/>
</dbReference>
<dbReference type="Pfam" id="PF17871">
    <property type="entry name" value="AAA_lid_9"/>
    <property type="match status" value="1"/>
</dbReference>
<dbReference type="SMART" id="SM01086">
    <property type="entry name" value="ClpB_D2-small"/>
    <property type="match status" value="1"/>
</dbReference>
<dbReference type="Pfam" id="PF10431">
    <property type="entry name" value="ClpB_D2-small"/>
    <property type="match status" value="1"/>
</dbReference>
<dbReference type="Proteomes" id="UP000034539">
    <property type="component" value="Unassembled WGS sequence"/>
</dbReference>
<comment type="caution">
    <text evidence="9">The sequence shown here is derived from an EMBL/GenBank/DDBJ whole genome shotgun (WGS) entry which is preliminary data.</text>
</comment>
<dbReference type="GO" id="GO:0034605">
    <property type="term" value="P:cellular response to heat"/>
    <property type="evidence" value="ECO:0007669"/>
    <property type="project" value="TreeGrafter"/>
</dbReference>
<dbReference type="InterPro" id="IPR019489">
    <property type="entry name" value="Clp_ATPase_C"/>
</dbReference>
<dbReference type="Gene3D" id="1.10.1780.10">
    <property type="entry name" value="Clp, N-terminal domain"/>
    <property type="match status" value="1"/>
</dbReference>
<dbReference type="EMBL" id="LBXN01000006">
    <property type="protein sequence ID" value="KKR34108.1"/>
    <property type="molecule type" value="Genomic_DNA"/>
</dbReference>
<organism evidence="9 10">
    <name type="scientific">Candidatus Gottesmanbacteria bacterium GW2011_GWC2_39_8</name>
    <dbReference type="NCBI Taxonomy" id="1618450"/>
    <lineage>
        <taxon>Bacteria</taxon>
        <taxon>Candidatus Gottesmaniibacteriota</taxon>
    </lineage>
</organism>
<evidence type="ECO:0000313" key="9">
    <source>
        <dbReference type="EMBL" id="KKR34108.1"/>
    </source>
</evidence>
<feature type="coiled-coil region" evidence="6">
    <location>
        <begin position="526"/>
        <end position="579"/>
    </location>
</feature>
<dbReference type="PANTHER" id="PTHR11638:SF18">
    <property type="entry name" value="HEAT SHOCK PROTEIN 104"/>
    <property type="match status" value="1"/>
</dbReference>
<dbReference type="FunFam" id="3.40.50.300:FF:000025">
    <property type="entry name" value="ATP-dependent Clp protease subunit"/>
    <property type="match status" value="1"/>
</dbReference>
<dbReference type="GO" id="GO:0005524">
    <property type="term" value="F:ATP binding"/>
    <property type="evidence" value="ECO:0007669"/>
    <property type="project" value="UniProtKB-KW"/>
</dbReference>
<evidence type="ECO:0000259" key="8">
    <source>
        <dbReference type="PROSITE" id="PS51903"/>
    </source>
</evidence>
<feature type="compositionally biased region" description="Low complexity" evidence="7">
    <location>
        <begin position="30"/>
        <end position="58"/>
    </location>
</feature>
<dbReference type="Pfam" id="PF02861">
    <property type="entry name" value="Clp_N"/>
    <property type="match status" value="1"/>
</dbReference>
<dbReference type="SUPFAM" id="SSF81923">
    <property type="entry name" value="Double Clp-N motif"/>
    <property type="match status" value="1"/>
</dbReference>
<dbReference type="SMART" id="SM00382">
    <property type="entry name" value="AAA"/>
    <property type="match status" value="2"/>
</dbReference>
<dbReference type="PANTHER" id="PTHR11638">
    <property type="entry name" value="ATP-DEPENDENT CLP PROTEASE"/>
    <property type="match status" value="1"/>
</dbReference>